<sequence>MGKDYYAILGIEKGASEEEIKKAYRKQALRFHPDKNKSPQAEEKFKEVAEAYEVLSDPKKKEIYDQFGEEGLKGGAGGTDGQGGTFRYTFHGDPHATFAAFFGGSSPFDVFFGRRMGTNRDPEDMEVDADPFGAFGFSMNGYPRERSTVGPPRPRQDPPVIHELRVSLEEIYNGCTKRMKISRKRLNPDGRSVRIEDKILTIEIKKGWKEGTKITFPREGDEMPNSIPADIVFVIKDKEHTQFKRDGSNLLYPVRISLREALCGCSINVPTIEGRTIPMTINEVVKPGMRRRIIGYGLPFPKNPDQRGDLLIEFEVNFPDSLSAASKDVDAGLALPSGPRPKAAADGRTMRTAGSRPWESGMCMTRGSNKGRGTGGELWRAKAPAVFFLLTQKLRSPSCIRVKCSGSVMLVYILLIKSRNMQVLYCLSPSPPRGARRRTRTFWTRDPLGSPLSLRRFPLLAPGDVPAA</sequence>
<dbReference type="SUPFAM" id="SSF46565">
    <property type="entry name" value="Chaperone J-domain"/>
    <property type="match status" value="1"/>
</dbReference>
<dbReference type="GO" id="GO:0001671">
    <property type="term" value="F:ATPase activator activity"/>
    <property type="evidence" value="ECO:0007669"/>
    <property type="project" value="Ensembl"/>
</dbReference>
<dbReference type="GO" id="GO:0005654">
    <property type="term" value="C:nucleoplasm"/>
    <property type="evidence" value="ECO:0007669"/>
    <property type="project" value="Ensembl"/>
</dbReference>
<dbReference type="InterPro" id="IPR002939">
    <property type="entry name" value="DnaJ_C"/>
</dbReference>
<proteinExistence type="predicted"/>
<dbReference type="FunFam" id="2.60.260.20:FF:000002">
    <property type="entry name" value="Dnaj homolog subfamily b member"/>
    <property type="match status" value="1"/>
</dbReference>
<evidence type="ECO:0000256" key="2">
    <source>
        <dbReference type="SAM" id="MobiDB-lite"/>
    </source>
</evidence>
<dbReference type="InterPro" id="IPR051339">
    <property type="entry name" value="DnaJ_subfamily_B"/>
</dbReference>
<dbReference type="GO" id="GO:0000122">
    <property type="term" value="P:negative regulation of transcription by RNA polymerase II"/>
    <property type="evidence" value="ECO:0000318"/>
    <property type="project" value="GO_Central"/>
</dbReference>
<gene>
    <name evidence="4" type="primary">DNAJB4</name>
</gene>
<dbReference type="InterPro" id="IPR018253">
    <property type="entry name" value="DnaJ_domain_CS"/>
</dbReference>
<dbReference type="SUPFAM" id="SSF49493">
    <property type="entry name" value="HSP40/DnaJ peptide-binding domain"/>
    <property type="match status" value="2"/>
</dbReference>
<dbReference type="Ensembl" id="ENSMODT00000026489.3">
    <property type="protein sequence ID" value="ENSMODP00000026024.3"/>
    <property type="gene ID" value="ENSMODG00000020806.4"/>
</dbReference>
<dbReference type="FunFam" id="1.10.287.110:FF:000005">
    <property type="entry name" value="DnaJ (Hsp40) homolog, subfamily B, member 4"/>
    <property type="match status" value="1"/>
</dbReference>
<feature type="region of interest" description="Disordered" evidence="2">
    <location>
        <begin position="333"/>
        <end position="365"/>
    </location>
</feature>
<dbReference type="eggNOG" id="KOG0714">
    <property type="taxonomic scope" value="Eukaryota"/>
</dbReference>
<dbReference type="FunFam" id="2.60.260.20:FF:000007">
    <property type="entry name" value="dnaJ homolog subfamily B member 5"/>
    <property type="match status" value="1"/>
</dbReference>
<keyword evidence="1" id="KW-0143">Chaperone</keyword>
<dbReference type="GO" id="GO:0051087">
    <property type="term" value="F:protein-folding chaperone binding"/>
    <property type="evidence" value="ECO:0000318"/>
    <property type="project" value="GO_Central"/>
</dbReference>
<dbReference type="PROSITE" id="PS50076">
    <property type="entry name" value="DNAJ_2"/>
    <property type="match status" value="1"/>
</dbReference>
<dbReference type="GO" id="GO:0005886">
    <property type="term" value="C:plasma membrane"/>
    <property type="evidence" value="ECO:0007669"/>
    <property type="project" value="Ensembl"/>
</dbReference>
<reference evidence="4" key="2">
    <citation type="submission" date="2025-08" db="UniProtKB">
        <authorList>
            <consortium name="Ensembl"/>
        </authorList>
    </citation>
    <scope>IDENTIFICATION</scope>
</reference>
<dbReference type="GO" id="GO:0006457">
    <property type="term" value="P:protein folding"/>
    <property type="evidence" value="ECO:0007669"/>
    <property type="project" value="InterPro"/>
</dbReference>
<dbReference type="Pfam" id="PF00226">
    <property type="entry name" value="DnaJ"/>
    <property type="match status" value="1"/>
</dbReference>
<dbReference type="Pfam" id="PF01556">
    <property type="entry name" value="DnaJ_C"/>
    <property type="match status" value="1"/>
</dbReference>
<evidence type="ECO:0000256" key="1">
    <source>
        <dbReference type="ARBA" id="ARBA00023186"/>
    </source>
</evidence>
<dbReference type="OMA" id="MPIRKEG"/>
<dbReference type="Gene3D" id="2.60.260.20">
    <property type="entry name" value="Urease metallochaperone UreE, N-terminal domain"/>
    <property type="match status" value="2"/>
</dbReference>
<dbReference type="Proteomes" id="UP000002280">
    <property type="component" value="Unplaced"/>
</dbReference>
<dbReference type="Gene3D" id="1.10.287.110">
    <property type="entry name" value="DnaJ domain"/>
    <property type="match status" value="1"/>
</dbReference>
<dbReference type="CDD" id="cd10747">
    <property type="entry name" value="DnaJ_C"/>
    <property type="match status" value="1"/>
</dbReference>
<protein>
    <submittedName>
        <fullName evidence="4">DnaJ heat shock protein family (Hsp40) member B4</fullName>
    </submittedName>
</protein>
<evidence type="ECO:0000259" key="3">
    <source>
        <dbReference type="PROSITE" id="PS50076"/>
    </source>
</evidence>
<name>H9H7N4_MONDO</name>
<dbReference type="InterPro" id="IPR036869">
    <property type="entry name" value="J_dom_sf"/>
</dbReference>
<dbReference type="InterPro" id="IPR001623">
    <property type="entry name" value="DnaJ_domain"/>
</dbReference>
<dbReference type="AlphaFoldDB" id="H9H7N4"/>
<feature type="domain" description="J" evidence="3">
    <location>
        <begin position="4"/>
        <end position="68"/>
    </location>
</feature>
<dbReference type="GO" id="GO:0051082">
    <property type="term" value="F:unfolded protein binding"/>
    <property type="evidence" value="ECO:0000318"/>
    <property type="project" value="GO_Central"/>
</dbReference>
<reference evidence="4" key="1">
    <citation type="journal article" date="2007" name="Nature">
        <title>Genome of the marsupial Monodelphis domestica reveals innovation in non-coding sequences.</title>
        <authorList>
            <person name="Mikkelsen T.S."/>
            <person name="Wakefield M.J."/>
            <person name="Aken B."/>
            <person name="Amemiya C.T."/>
            <person name="Chang J.L."/>
            <person name="Duke S."/>
            <person name="Garber M."/>
            <person name="Gentles A.J."/>
            <person name="Goodstadt L."/>
            <person name="Heger A."/>
            <person name="Jurka J."/>
            <person name="Kamal M."/>
            <person name="Mauceli E."/>
            <person name="Searle S.M."/>
            <person name="Sharpe T."/>
            <person name="Baker M.L."/>
            <person name="Batzer M.A."/>
            <person name="Benos P.V."/>
            <person name="Belov K."/>
            <person name="Clamp M."/>
            <person name="Cook A."/>
            <person name="Cuff J."/>
            <person name="Das R."/>
            <person name="Davidow L."/>
            <person name="Deakin J.E."/>
            <person name="Fazzari M.J."/>
            <person name="Glass J.L."/>
            <person name="Grabherr M."/>
            <person name="Greally J.M."/>
            <person name="Gu W."/>
            <person name="Hore T.A."/>
            <person name="Huttley G.A."/>
            <person name="Kleber M."/>
            <person name="Jirtle R.L."/>
            <person name="Koina E."/>
            <person name="Lee J.T."/>
            <person name="Mahony S."/>
            <person name="Marra M.A."/>
            <person name="Miller R.D."/>
            <person name="Nicholls R.D."/>
            <person name="Oda M."/>
            <person name="Papenfuss A.T."/>
            <person name="Parra Z.E."/>
            <person name="Pollock D.D."/>
            <person name="Ray D.A."/>
            <person name="Schein J.E."/>
            <person name="Speed T.P."/>
            <person name="Thompson K."/>
            <person name="VandeBerg J.L."/>
            <person name="Wade C.M."/>
            <person name="Walker J.A."/>
            <person name="Waters P.D."/>
            <person name="Webber C."/>
            <person name="Weidman J.R."/>
            <person name="Xie X."/>
            <person name="Zody M.C."/>
            <person name="Baldwin J."/>
            <person name="Abdouelleil A."/>
            <person name="Abdulkadir J."/>
            <person name="Abebe A."/>
            <person name="Abera B."/>
            <person name="Abreu J."/>
            <person name="Acer S.C."/>
            <person name="Aftuck L."/>
            <person name="Alexander A."/>
            <person name="An P."/>
            <person name="Anderson E."/>
            <person name="Anderson S."/>
            <person name="Arachi H."/>
            <person name="Azer M."/>
            <person name="Bachantsang P."/>
            <person name="Barry A."/>
            <person name="Bayul T."/>
            <person name="Berlin A."/>
            <person name="Bessette D."/>
            <person name="Bloom T."/>
            <person name="Bloom T."/>
            <person name="Boguslavskiy L."/>
            <person name="Bonnet C."/>
            <person name="Boukhgalter B."/>
            <person name="Bourzgui I."/>
            <person name="Brown A."/>
            <person name="Cahill P."/>
            <person name="Channer S."/>
            <person name="Cheshatsang Y."/>
            <person name="Chuda L."/>
            <person name="Citroen M."/>
            <person name="Collymore A."/>
            <person name="Cooke P."/>
            <person name="Costello M."/>
            <person name="D'Aco K."/>
            <person name="Daza R."/>
            <person name="De Haan G."/>
            <person name="DeGray S."/>
            <person name="DeMaso C."/>
            <person name="Dhargay N."/>
            <person name="Dooley K."/>
            <person name="Dooley E."/>
            <person name="Doricent M."/>
            <person name="Dorje P."/>
            <person name="Dorjee K."/>
            <person name="Dupes A."/>
            <person name="Elong R."/>
            <person name="Falk J."/>
            <person name="Farina A."/>
            <person name="Faro S."/>
            <person name="Ferguson D."/>
            <person name="Fisher S."/>
            <person name="Foley C.D."/>
            <person name="Franke A."/>
            <person name="Friedrich D."/>
            <person name="Gadbois L."/>
            <person name="Gearin G."/>
            <person name="Gearin C.R."/>
            <person name="Giannoukos G."/>
            <person name="Goode T."/>
            <person name="Graham J."/>
            <person name="Grandbois E."/>
            <person name="Grewal S."/>
            <person name="Gyaltsen K."/>
            <person name="Hafez N."/>
            <person name="Hagos B."/>
            <person name="Hall J."/>
            <person name="Henson C."/>
            <person name="Hollinger A."/>
            <person name="Honan T."/>
            <person name="Huard M.D."/>
            <person name="Hughes L."/>
            <person name="Hurhula B."/>
            <person name="Husby M.E."/>
            <person name="Kamat A."/>
            <person name="Kanga B."/>
            <person name="Kashin S."/>
            <person name="Khazanovich D."/>
            <person name="Kisner P."/>
            <person name="Lance K."/>
            <person name="Lara M."/>
            <person name="Lee W."/>
            <person name="Lennon N."/>
            <person name="Letendre F."/>
            <person name="LeVine R."/>
            <person name="Lipovsky A."/>
            <person name="Liu X."/>
            <person name="Liu J."/>
            <person name="Liu S."/>
            <person name="Lokyitsang T."/>
            <person name="Lokyitsang Y."/>
            <person name="Lubonja R."/>
            <person name="Lui A."/>
            <person name="MacDonald P."/>
            <person name="Magnisalis V."/>
            <person name="Maru K."/>
            <person name="Matthews C."/>
            <person name="McCusker W."/>
            <person name="McDonough S."/>
            <person name="Mehta T."/>
            <person name="Meldrim J."/>
            <person name="Meneus L."/>
            <person name="Mihai O."/>
            <person name="Mihalev A."/>
            <person name="Mihova T."/>
            <person name="Mittelman R."/>
            <person name="Mlenga V."/>
            <person name="Montmayeur A."/>
            <person name="Mulrain L."/>
            <person name="Navidi A."/>
            <person name="Naylor J."/>
            <person name="Negash T."/>
            <person name="Nguyen T."/>
            <person name="Nguyen N."/>
            <person name="Nicol R."/>
            <person name="Norbu C."/>
            <person name="Norbu N."/>
            <person name="Novod N."/>
            <person name="O'Neill B."/>
            <person name="Osman S."/>
            <person name="Markiewicz E."/>
            <person name="Oyono O.L."/>
            <person name="Patti C."/>
            <person name="Phunkhang P."/>
            <person name="Pierre F."/>
            <person name="Priest M."/>
            <person name="Raghuraman S."/>
            <person name="Rege F."/>
            <person name="Reyes R."/>
            <person name="Rise C."/>
            <person name="Rogov P."/>
            <person name="Ross K."/>
            <person name="Ryan E."/>
            <person name="Settipalli S."/>
            <person name="Shea T."/>
            <person name="Sherpa N."/>
            <person name="Shi L."/>
            <person name="Shih D."/>
            <person name="Sparrow T."/>
            <person name="Spaulding J."/>
            <person name="Stalker J."/>
            <person name="Stange-Thomann N."/>
            <person name="Stavropoulos S."/>
            <person name="Stone C."/>
            <person name="Strader C."/>
            <person name="Tesfaye S."/>
            <person name="Thomson T."/>
            <person name="Thoulutsang Y."/>
            <person name="Thoulutsang D."/>
            <person name="Topham K."/>
            <person name="Topping I."/>
            <person name="Tsamla T."/>
            <person name="Vassiliev H."/>
            <person name="Vo A."/>
            <person name="Wangchuk T."/>
            <person name="Wangdi T."/>
            <person name="Weiand M."/>
            <person name="Wilkinson J."/>
            <person name="Wilson A."/>
            <person name="Yadav S."/>
            <person name="Young G."/>
            <person name="Yu Q."/>
            <person name="Zembek L."/>
            <person name="Zhong D."/>
            <person name="Zimmer A."/>
            <person name="Zwirko Z."/>
            <person name="Jaffe D.B."/>
            <person name="Alvarez P."/>
            <person name="Brockman W."/>
            <person name="Butler J."/>
            <person name="Chin C."/>
            <person name="Gnerre S."/>
            <person name="MacCallum I."/>
            <person name="Graves J.A."/>
            <person name="Ponting C.P."/>
            <person name="Breen M."/>
            <person name="Samollow P.B."/>
            <person name="Lander E.S."/>
            <person name="Lindblad-Toh K."/>
        </authorList>
    </citation>
    <scope>NUCLEOTIDE SEQUENCE [LARGE SCALE GENOMIC DNA]</scope>
</reference>
<dbReference type="InterPro" id="IPR008971">
    <property type="entry name" value="HSP40/DnaJ_pept-bd"/>
</dbReference>
<dbReference type="PANTHER" id="PTHR24078">
    <property type="entry name" value="DNAJ HOMOLOG SUBFAMILY C MEMBER"/>
    <property type="match status" value="1"/>
</dbReference>
<dbReference type="CDD" id="cd06257">
    <property type="entry name" value="DnaJ"/>
    <property type="match status" value="1"/>
</dbReference>
<dbReference type="Bgee" id="ENSMODG00000020806">
    <property type="expression patterns" value="Expressed in testis and 17 other cell types or tissues"/>
</dbReference>
<dbReference type="GO" id="GO:0030018">
    <property type="term" value="C:Z disc"/>
    <property type="evidence" value="ECO:0007669"/>
    <property type="project" value="Ensembl"/>
</dbReference>
<dbReference type="PANTHER" id="PTHR24078:SF288">
    <property type="entry name" value="DNAJ HOMOLOG SUBFAMILY B MEMBER 4"/>
    <property type="match status" value="1"/>
</dbReference>
<dbReference type="GeneTree" id="ENSGT00940000156826"/>
<dbReference type="PROSITE" id="PS00636">
    <property type="entry name" value="DNAJ_1"/>
    <property type="match status" value="1"/>
</dbReference>
<dbReference type="InParanoid" id="H9H7N4"/>
<accession>H9H7N4</accession>
<organism evidence="4 5">
    <name type="scientific">Monodelphis domestica</name>
    <name type="common">Gray short-tailed opossum</name>
    <dbReference type="NCBI Taxonomy" id="13616"/>
    <lineage>
        <taxon>Eukaryota</taxon>
        <taxon>Metazoa</taxon>
        <taxon>Chordata</taxon>
        <taxon>Craniata</taxon>
        <taxon>Vertebrata</taxon>
        <taxon>Euteleostomi</taxon>
        <taxon>Mammalia</taxon>
        <taxon>Metatheria</taxon>
        <taxon>Didelphimorphia</taxon>
        <taxon>Didelphidae</taxon>
        <taxon>Monodelphis</taxon>
    </lineage>
</organism>
<dbReference type="STRING" id="13616.ENSMODP00000026024"/>
<evidence type="ECO:0000313" key="4">
    <source>
        <dbReference type="Ensembl" id="ENSMODP00000026024.3"/>
    </source>
</evidence>
<dbReference type="HOGENOM" id="CLU_017633_0_0_1"/>
<dbReference type="FunCoup" id="H9H7N4">
    <property type="interactions" value="1691"/>
</dbReference>
<dbReference type="GO" id="GO:0005829">
    <property type="term" value="C:cytosol"/>
    <property type="evidence" value="ECO:0000318"/>
    <property type="project" value="GO_Central"/>
</dbReference>
<reference evidence="4" key="3">
    <citation type="submission" date="2025-09" db="UniProtKB">
        <authorList>
            <consortium name="Ensembl"/>
        </authorList>
    </citation>
    <scope>IDENTIFICATION</scope>
</reference>
<dbReference type="PRINTS" id="PR00625">
    <property type="entry name" value="JDOMAIN"/>
</dbReference>
<dbReference type="SMART" id="SM00271">
    <property type="entry name" value="DnaJ"/>
    <property type="match status" value="1"/>
</dbReference>
<evidence type="ECO:0000313" key="5">
    <source>
        <dbReference type="Proteomes" id="UP000002280"/>
    </source>
</evidence>
<keyword evidence="5" id="KW-1185">Reference proteome</keyword>